<feature type="region of interest" description="Disordered" evidence="1">
    <location>
        <begin position="143"/>
        <end position="163"/>
    </location>
</feature>
<dbReference type="GeneID" id="54279153"/>
<keyword evidence="3" id="KW-1185">Reference proteome</keyword>
<evidence type="ECO:0000313" key="3">
    <source>
        <dbReference type="Proteomes" id="UP000799778"/>
    </source>
</evidence>
<protein>
    <submittedName>
        <fullName evidence="2">Uncharacterized protein</fullName>
    </submittedName>
</protein>
<feature type="region of interest" description="Disordered" evidence="1">
    <location>
        <begin position="49"/>
        <end position="68"/>
    </location>
</feature>
<dbReference type="AlphaFoldDB" id="A0A6A5XTD6"/>
<accession>A0A6A5XTD6</accession>
<reference evidence="2" key="1">
    <citation type="journal article" date="2020" name="Stud. Mycol.">
        <title>101 Dothideomycetes genomes: a test case for predicting lifestyles and emergence of pathogens.</title>
        <authorList>
            <person name="Haridas S."/>
            <person name="Albert R."/>
            <person name="Binder M."/>
            <person name="Bloem J."/>
            <person name="Labutti K."/>
            <person name="Salamov A."/>
            <person name="Andreopoulos B."/>
            <person name="Baker S."/>
            <person name="Barry K."/>
            <person name="Bills G."/>
            <person name="Bluhm B."/>
            <person name="Cannon C."/>
            <person name="Castanera R."/>
            <person name="Culley D."/>
            <person name="Daum C."/>
            <person name="Ezra D."/>
            <person name="Gonzalez J."/>
            <person name="Henrissat B."/>
            <person name="Kuo A."/>
            <person name="Liang C."/>
            <person name="Lipzen A."/>
            <person name="Lutzoni F."/>
            <person name="Magnuson J."/>
            <person name="Mondo S."/>
            <person name="Nolan M."/>
            <person name="Ohm R."/>
            <person name="Pangilinan J."/>
            <person name="Park H.-J."/>
            <person name="Ramirez L."/>
            <person name="Alfaro M."/>
            <person name="Sun H."/>
            <person name="Tritt A."/>
            <person name="Yoshinaga Y."/>
            <person name="Zwiers L.-H."/>
            <person name="Turgeon B."/>
            <person name="Goodwin S."/>
            <person name="Spatafora J."/>
            <person name="Crous P."/>
            <person name="Grigoriev I."/>
        </authorList>
    </citation>
    <scope>NUCLEOTIDE SEQUENCE</scope>
    <source>
        <strain evidence="2">CBS 175.79</strain>
    </source>
</reference>
<evidence type="ECO:0000256" key="1">
    <source>
        <dbReference type="SAM" id="MobiDB-lite"/>
    </source>
</evidence>
<sequence length="163" mass="17921">MPSLSVLGAKYLLLPRWEGRTRGGNHDHQPSSTTYCHIFTTTIITFNDHPSTQRRSTEQKHTRPPAPDAENHLAHLTFPLPCRTALSLLGWVGLSESPLLQLFITSTHARRVQSTVWGSCSSISASGTDIVVGFFSRAASRRQAIPRPGMGNDATLSTPPRHQ</sequence>
<evidence type="ECO:0000313" key="2">
    <source>
        <dbReference type="EMBL" id="KAF2016179.1"/>
    </source>
</evidence>
<dbReference type="EMBL" id="ML978069">
    <property type="protein sequence ID" value="KAF2016179.1"/>
    <property type="molecule type" value="Genomic_DNA"/>
</dbReference>
<name>A0A6A5XTD6_9PLEO</name>
<proteinExistence type="predicted"/>
<gene>
    <name evidence="2" type="ORF">BU24DRAFT_195658</name>
</gene>
<organism evidence="2 3">
    <name type="scientific">Aaosphaeria arxii CBS 175.79</name>
    <dbReference type="NCBI Taxonomy" id="1450172"/>
    <lineage>
        <taxon>Eukaryota</taxon>
        <taxon>Fungi</taxon>
        <taxon>Dikarya</taxon>
        <taxon>Ascomycota</taxon>
        <taxon>Pezizomycotina</taxon>
        <taxon>Dothideomycetes</taxon>
        <taxon>Pleosporomycetidae</taxon>
        <taxon>Pleosporales</taxon>
        <taxon>Pleosporales incertae sedis</taxon>
        <taxon>Aaosphaeria</taxon>
    </lineage>
</organism>
<dbReference type="RefSeq" id="XP_033384518.1">
    <property type="nucleotide sequence ID" value="XM_033521756.1"/>
</dbReference>
<dbReference type="Proteomes" id="UP000799778">
    <property type="component" value="Unassembled WGS sequence"/>
</dbReference>
<feature type="compositionally biased region" description="Polar residues" evidence="1">
    <location>
        <begin position="154"/>
        <end position="163"/>
    </location>
</feature>